<proteinExistence type="predicted"/>
<feature type="chain" id="PRO_5046765700" description="Lipocalin/cytosolic fatty-acid binding domain-containing protein" evidence="1">
    <location>
        <begin position="22"/>
        <end position="193"/>
    </location>
</feature>
<protein>
    <recommendedName>
        <fullName evidence="4">Lipocalin/cytosolic fatty-acid binding domain-containing protein</fullName>
    </recommendedName>
</protein>
<dbReference type="SUPFAM" id="SSF50814">
    <property type="entry name" value="Lipocalins"/>
    <property type="match status" value="1"/>
</dbReference>
<feature type="signal peptide" evidence="1">
    <location>
        <begin position="1"/>
        <end position="21"/>
    </location>
</feature>
<organism evidence="2 3">
    <name type="scientific">Nesidiocoris tenuis</name>
    <dbReference type="NCBI Taxonomy" id="355587"/>
    <lineage>
        <taxon>Eukaryota</taxon>
        <taxon>Metazoa</taxon>
        <taxon>Ecdysozoa</taxon>
        <taxon>Arthropoda</taxon>
        <taxon>Hexapoda</taxon>
        <taxon>Insecta</taxon>
        <taxon>Pterygota</taxon>
        <taxon>Neoptera</taxon>
        <taxon>Paraneoptera</taxon>
        <taxon>Hemiptera</taxon>
        <taxon>Heteroptera</taxon>
        <taxon>Panheteroptera</taxon>
        <taxon>Cimicomorpha</taxon>
        <taxon>Miridae</taxon>
        <taxon>Dicyphina</taxon>
        <taxon>Nesidiocoris</taxon>
    </lineage>
</organism>
<accession>A0ABN7AWW1</accession>
<evidence type="ECO:0000256" key="1">
    <source>
        <dbReference type="SAM" id="SignalP"/>
    </source>
</evidence>
<reference evidence="2 3" key="1">
    <citation type="submission" date="2023-09" db="EMBL/GenBank/DDBJ databases">
        <title>Nesidiocoris tenuis whole genome shotgun sequence.</title>
        <authorList>
            <person name="Shibata T."/>
            <person name="Shimoda M."/>
            <person name="Kobayashi T."/>
            <person name="Uehara T."/>
        </authorList>
    </citation>
    <scope>NUCLEOTIDE SEQUENCE [LARGE SCALE GENOMIC DNA]</scope>
    <source>
        <strain evidence="2 3">Japan</strain>
    </source>
</reference>
<sequence length="193" mass="21330">MAVAIFGRFAFLLWLTGVSVAVNYFEAEELGPCPHVLPTPDVTLKQLEGKWHLSVAVLDAAKENLEENSVCVTGEVFVHNSTHMKQIWDMYTPHHQEFPVGTVELAMESVRPGVWAVQTPLGSQITGILFGYDLDLAIAVFCGWQKGRQVHLFTAAATREGSLTPSLRLKMSSILLDNGYNPSTTKLIVWSKC</sequence>
<dbReference type="InterPro" id="IPR012674">
    <property type="entry name" value="Calycin"/>
</dbReference>
<evidence type="ECO:0000313" key="2">
    <source>
        <dbReference type="EMBL" id="BES95356.1"/>
    </source>
</evidence>
<keyword evidence="3" id="KW-1185">Reference proteome</keyword>
<name>A0ABN7AWW1_9HEMI</name>
<gene>
    <name evidence="2" type="ORF">NTJ_08165</name>
</gene>
<evidence type="ECO:0008006" key="4">
    <source>
        <dbReference type="Google" id="ProtNLM"/>
    </source>
</evidence>
<keyword evidence="1" id="KW-0732">Signal</keyword>
<dbReference type="Gene3D" id="2.40.128.20">
    <property type="match status" value="1"/>
</dbReference>
<dbReference type="EMBL" id="AP028914">
    <property type="protein sequence ID" value="BES95356.1"/>
    <property type="molecule type" value="Genomic_DNA"/>
</dbReference>
<evidence type="ECO:0000313" key="3">
    <source>
        <dbReference type="Proteomes" id="UP001307889"/>
    </source>
</evidence>
<dbReference type="Proteomes" id="UP001307889">
    <property type="component" value="Chromosome 6"/>
</dbReference>